<evidence type="ECO:0000313" key="2">
    <source>
        <dbReference type="Proteomes" id="UP000054770"/>
    </source>
</evidence>
<organism evidence="1 2">
    <name type="scientific">Caballeronia choica</name>
    <dbReference type="NCBI Taxonomy" id="326476"/>
    <lineage>
        <taxon>Bacteria</taxon>
        <taxon>Pseudomonadati</taxon>
        <taxon>Pseudomonadota</taxon>
        <taxon>Betaproteobacteria</taxon>
        <taxon>Burkholderiales</taxon>
        <taxon>Burkholderiaceae</taxon>
        <taxon>Caballeronia</taxon>
    </lineage>
</organism>
<dbReference type="Proteomes" id="UP000054770">
    <property type="component" value="Unassembled WGS sequence"/>
</dbReference>
<dbReference type="OrthoDB" id="8636230at2"/>
<proteinExistence type="predicted"/>
<comment type="caution">
    <text evidence="1">The sequence shown here is derived from an EMBL/GenBank/DDBJ whole genome shotgun (WGS) entry which is preliminary data.</text>
</comment>
<reference evidence="1" key="1">
    <citation type="submission" date="2016-01" db="EMBL/GenBank/DDBJ databases">
        <authorList>
            <person name="Peeters C."/>
        </authorList>
    </citation>
    <scope>NUCLEOTIDE SEQUENCE [LARGE SCALE GENOMIC DNA]</scope>
    <source>
        <strain evidence="1">LMG 22940</strain>
    </source>
</reference>
<gene>
    <name evidence="1" type="ORF">AWB68_06333</name>
</gene>
<accession>A0A158KMJ8</accession>
<evidence type="ECO:0000313" key="1">
    <source>
        <dbReference type="EMBL" id="SAL81979.1"/>
    </source>
</evidence>
<protein>
    <submittedName>
        <fullName evidence="1">Uncharacterized protein</fullName>
    </submittedName>
</protein>
<keyword evidence="2" id="KW-1185">Reference proteome</keyword>
<dbReference type="AlphaFoldDB" id="A0A158KMJ8"/>
<dbReference type="RefSeq" id="WP_087648308.1">
    <property type="nucleotide sequence ID" value="NZ_FCON02000112.1"/>
</dbReference>
<dbReference type="EMBL" id="FCON02000112">
    <property type="protein sequence ID" value="SAL81979.1"/>
    <property type="molecule type" value="Genomic_DNA"/>
</dbReference>
<sequence length="138" mass="15381">MQGTWQFQLRIDASAELAAALREGLACPEYEALYDVLRRHDATLKCQFDAFTDYVDEAERLGRDAYPLYRWTKATVENPERKAKYLRVFTVYVDGDEVYGADVADALQLALTSLGGAVGIEGVVRFDTNPANNPRIGA</sequence>
<name>A0A158KMJ8_9BURK</name>